<dbReference type="FunFam" id="3.30.160.60:FF:000646">
    <property type="entry name" value="Myeloid zinc finger 1"/>
    <property type="match status" value="1"/>
</dbReference>
<dbReference type="Gene3D" id="3.40.1800.20">
    <property type="match status" value="1"/>
</dbReference>
<keyword evidence="7" id="KW-0238">DNA-binding</keyword>
<feature type="domain" description="C2H2-type" evidence="12">
    <location>
        <begin position="319"/>
        <end position="347"/>
    </location>
</feature>
<proteinExistence type="predicted"/>
<dbReference type="SMART" id="SM00868">
    <property type="entry name" value="zf-AD"/>
    <property type="match status" value="1"/>
</dbReference>
<dbReference type="InterPro" id="IPR036236">
    <property type="entry name" value="Znf_C2H2_sf"/>
</dbReference>
<keyword evidence="15" id="KW-1185">Reference proteome</keyword>
<dbReference type="PANTHER" id="PTHR24408:SF34">
    <property type="entry name" value="ZINC FINGER PROTEIN 672-RELATED"/>
    <property type="match status" value="1"/>
</dbReference>
<feature type="domain" description="C2H2-type" evidence="12">
    <location>
        <begin position="177"/>
        <end position="205"/>
    </location>
</feature>
<evidence type="ECO:0000256" key="5">
    <source>
        <dbReference type="ARBA" id="ARBA00022833"/>
    </source>
</evidence>
<dbReference type="PANTHER" id="PTHR24408">
    <property type="entry name" value="ZINC FINGER PROTEIN"/>
    <property type="match status" value="1"/>
</dbReference>
<feature type="binding site" evidence="11">
    <location>
        <position position="6"/>
    </location>
    <ligand>
        <name>Zn(2+)</name>
        <dbReference type="ChEBI" id="CHEBI:29105"/>
    </ligand>
</feature>
<evidence type="ECO:0000256" key="3">
    <source>
        <dbReference type="ARBA" id="ARBA00022737"/>
    </source>
</evidence>
<feature type="binding site" evidence="11">
    <location>
        <position position="50"/>
    </location>
    <ligand>
        <name>Zn(2+)</name>
        <dbReference type="ChEBI" id="CHEBI:29105"/>
    </ligand>
</feature>
<feature type="domain" description="C2H2-type" evidence="12">
    <location>
        <begin position="432"/>
        <end position="460"/>
    </location>
</feature>
<sequence>MDTSLCRICLGQSVAVSVFSKEDDIQYSNKIMRCVNINITEGDGLPTMICSNCINELKISYEFVLKCEASDKALHSFHDSDYFNQIQPKLEIDIELEGIKGELDDHDNYDNFLSDEVPNKVSTSEIKLKGNEGKERVRKKCKRSKVGPIQCVICGLLVISPSAMQNHMRTHTGEKPFSCSFCDSKFPTKGSLKRHNETYHAKRERKFTCETCGNSFFRKNDIITHMRVHSGERPYVCPFCSKRFRQVASLIRHKRTHTGEKPYSCPICDKKFADKNLVQKHQSVHSDEKNFSCHLCNKSVKSKTALNAHLSLHTNEKQNICSFCGMAFSMKGNLRTHIRRVHSERSGQCTVCLKTFSDLEVHMRKHTGEKPFICALCNQAFATKGSLAHHMVFKHENAAKFKCSIGECTKSFPTATMLEFHLLKQHTNHTPYICQYCSRGFFRTSDLSRHLRVSHLDVQMKSTSLKPIDVKPCMLQYS</sequence>
<dbReference type="Pfam" id="PF00096">
    <property type="entry name" value="zf-C2H2"/>
    <property type="match status" value="6"/>
</dbReference>
<evidence type="ECO:0000256" key="2">
    <source>
        <dbReference type="ARBA" id="ARBA00022723"/>
    </source>
</evidence>
<feature type="domain" description="C2H2-type" evidence="12">
    <location>
        <begin position="372"/>
        <end position="400"/>
    </location>
</feature>
<evidence type="ECO:0000313" key="15">
    <source>
        <dbReference type="Proteomes" id="UP001314205"/>
    </source>
</evidence>
<feature type="domain" description="C2H2-type" evidence="12">
    <location>
        <begin position="149"/>
        <end position="176"/>
    </location>
</feature>
<feature type="domain" description="ZAD" evidence="13">
    <location>
        <begin position="4"/>
        <end position="77"/>
    </location>
</feature>
<feature type="binding site" evidence="11">
    <location>
        <position position="53"/>
    </location>
    <ligand>
        <name>Zn(2+)</name>
        <dbReference type="ChEBI" id="CHEBI:29105"/>
    </ligand>
</feature>
<evidence type="ECO:0000256" key="1">
    <source>
        <dbReference type="ARBA" id="ARBA00004123"/>
    </source>
</evidence>
<dbReference type="SUPFAM" id="SSF57716">
    <property type="entry name" value="Glucocorticoid receptor-like (DNA-binding domain)"/>
    <property type="match status" value="1"/>
</dbReference>
<evidence type="ECO:0000256" key="6">
    <source>
        <dbReference type="ARBA" id="ARBA00023015"/>
    </source>
</evidence>
<dbReference type="FunFam" id="3.30.160.60:FF:000130">
    <property type="entry name" value="Spalt-like transcription factor 4"/>
    <property type="match status" value="1"/>
</dbReference>
<feature type="binding site" evidence="11">
    <location>
        <position position="9"/>
    </location>
    <ligand>
        <name>Zn(2+)</name>
        <dbReference type="ChEBI" id="CHEBI:29105"/>
    </ligand>
</feature>
<keyword evidence="5 11" id="KW-0862">Zinc</keyword>
<dbReference type="PROSITE" id="PS50157">
    <property type="entry name" value="ZINC_FINGER_C2H2_2"/>
    <property type="match status" value="11"/>
</dbReference>
<feature type="domain" description="C2H2-type" evidence="12">
    <location>
        <begin position="291"/>
        <end position="318"/>
    </location>
</feature>
<evidence type="ECO:0000256" key="10">
    <source>
        <dbReference type="PROSITE-ProRule" id="PRU00042"/>
    </source>
</evidence>
<evidence type="ECO:0000256" key="7">
    <source>
        <dbReference type="ARBA" id="ARBA00023125"/>
    </source>
</evidence>
<dbReference type="InterPro" id="IPR012934">
    <property type="entry name" value="Znf_AD"/>
</dbReference>
<evidence type="ECO:0008006" key="16">
    <source>
        <dbReference type="Google" id="ProtNLM"/>
    </source>
</evidence>
<evidence type="ECO:0000259" key="13">
    <source>
        <dbReference type="PROSITE" id="PS51915"/>
    </source>
</evidence>
<accession>A0AAV1KLG5</accession>
<evidence type="ECO:0000256" key="8">
    <source>
        <dbReference type="ARBA" id="ARBA00023163"/>
    </source>
</evidence>
<organism evidence="14 15">
    <name type="scientific">Parnassius mnemosyne</name>
    <name type="common">clouded apollo</name>
    <dbReference type="NCBI Taxonomy" id="213953"/>
    <lineage>
        <taxon>Eukaryota</taxon>
        <taxon>Metazoa</taxon>
        <taxon>Ecdysozoa</taxon>
        <taxon>Arthropoda</taxon>
        <taxon>Hexapoda</taxon>
        <taxon>Insecta</taxon>
        <taxon>Pterygota</taxon>
        <taxon>Neoptera</taxon>
        <taxon>Endopterygota</taxon>
        <taxon>Lepidoptera</taxon>
        <taxon>Glossata</taxon>
        <taxon>Ditrysia</taxon>
        <taxon>Papilionoidea</taxon>
        <taxon>Papilionidae</taxon>
        <taxon>Parnassiinae</taxon>
        <taxon>Parnassini</taxon>
        <taxon>Parnassius</taxon>
        <taxon>Driopa</taxon>
    </lineage>
</organism>
<evidence type="ECO:0000256" key="4">
    <source>
        <dbReference type="ARBA" id="ARBA00022771"/>
    </source>
</evidence>
<dbReference type="FunFam" id="3.30.160.60:FF:000264">
    <property type="entry name" value="Zinc finger protein 236"/>
    <property type="match status" value="1"/>
</dbReference>
<protein>
    <recommendedName>
        <fullName evidence="16">Zinc finger protein</fullName>
    </recommendedName>
</protein>
<dbReference type="FunFam" id="3.30.160.60:FF:000275">
    <property type="entry name" value="zinc finger protein 90 homolog"/>
    <property type="match status" value="1"/>
</dbReference>
<dbReference type="AlphaFoldDB" id="A0AAV1KLG5"/>
<dbReference type="EMBL" id="CAVLGL010000046">
    <property type="protein sequence ID" value="CAK1583129.1"/>
    <property type="molecule type" value="Genomic_DNA"/>
</dbReference>
<keyword evidence="6" id="KW-0805">Transcription regulation</keyword>
<keyword evidence="3" id="KW-0677">Repeat</keyword>
<feature type="domain" description="C2H2-type" evidence="12">
    <location>
        <begin position="344"/>
        <end position="371"/>
    </location>
</feature>
<feature type="domain" description="C2H2-type" evidence="12">
    <location>
        <begin position="207"/>
        <end position="234"/>
    </location>
</feature>
<dbReference type="SMART" id="SM00355">
    <property type="entry name" value="ZnF_C2H2"/>
    <property type="match status" value="11"/>
</dbReference>
<evidence type="ECO:0000313" key="14">
    <source>
        <dbReference type="EMBL" id="CAK1583129.1"/>
    </source>
</evidence>
<comment type="subcellular location">
    <subcellularLocation>
        <location evidence="1">Nucleus</location>
    </subcellularLocation>
</comment>
<keyword evidence="2 11" id="KW-0479">Metal-binding</keyword>
<evidence type="ECO:0000256" key="11">
    <source>
        <dbReference type="PROSITE-ProRule" id="PRU01263"/>
    </source>
</evidence>
<dbReference type="Gene3D" id="3.30.160.60">
    <property type="entry name" value="Classic Zinc Finger"/>
    <property type="match status" value="10"/>
</dbReference>
<dbReference type="GO" id="GO:0005634">
    <property type="term" value="C:nucleus"/>
    <property type="evidence" value="ECO:0007669"/>
    <property type="project" value="UniProtKB-SubCell"/>
</dbReference>
<dbReference type="FunFam" id="3.30.160.60:FF:002343">
    <property type="entry name" value="Zinc finger protein 33A"/>
    <property type="match status" value="1"/>
</dbReference>
<comment type="caution">
    <text evidence="14">The sequence shown here is derived from an EMBL/GenBank/DDBJ whole genome shotgun (WGS) entry which is preliminary data.</text>
</comment>
<keyword evidence="4 10" id="KW-0863">Zinc-finger</keyword>
<dbReference type="GO" id="GO:0043565">
    <property type="term" value="F:sequence-specific DNA binding"/>
    <property type="evidence" value="ECO:0007669"/>
    <property type="project" value="TreeGrafter"/>
</dbReference>
<feature type="domain" description="C2H2-type" evidence="12">
    <location>
        <begin position="401"/>
        <end position="431"/>
    </location>
</feature>
<evidence type="ECO:0000259" key="12">
    <source>
        <dbReference type="PROSITE" id="PS50157"/>
    </source>
</evidence>
<dbReference type="InterPro" id="IPR013087">
    <property type="entry name" value="Znf_C2H2_type"/>
</dbReference>
<feature type="domain" description="C2H2-type" evidence="12">
    <location>
        <begin position="235"/>
        <end position="262"/>
    </location>
</feature>
<dbReference type="Pfam" id="PF12874">
    <property type="entry name" value="zf-met"/>
    <property type="match status" value="1"/>
</dbReference>
<dbReference type="Pfam" id="PF07776">
    <property type="entry name" value="zf-AD"/>
    <property type="match status" value="1"/>
</dbReference>
<dbReference type="PROSITE" id="PS00028">
    <property type="entry name" value="ZINC_FINGER_C2H2_1"/>
    <property type="match status" value="10"/>
</dbReference>
<keyword evidence="8" id="KW-0804">Transcription</keyword>
<dbReference type="GO" id="GO:0000981">
    <property type="term" value="F:DNA-binding transcription factor activity, RNA polymerase II-specific"/>
    <property type="evidence" value="ECO:0007669"/>
    <property type="project" value="TreeGrafter"/>
</dbReference>
<gene>
    <name evidence="14" type="ORF">PARMNEM_LOCUS4567</name>
</gene>
<dbReference type="Proteomes" id="UP001314205">
    <property type="component" value="Unassembled WGS sequence"/>
</dbReference>
<name>A0AAV1KLG5_9NEOP</name>
<dbReference type="PROSITE" id="PS51915">
    <property type="entry name" value="ZAD"/>
    <property type="match status" value="1"/>
</dbReference>
<feature type="domain" description="C2H2-type" evidence="12">
    <location>
        <begin position="263"/>
        <end position="290"/>
    </location>
</feature>
<evidence type="ECO:0000256" key="9">
    <source>
        <dbReference type="ARBA" id="ARBA00023242"/>
    </source>
</evidence>
<reference evidence="14 15" key="1">
    <citation type="submission" date="2023-11" db="EMBL/GenBank/DDBJ databases">
        <authorList>
            <person name="Hedman E."/>
            <person name="Englund M."/>
            <person name="Stromberg M."/>
            <person name="Nyberg Akerstrom W."/>
            <person name="Nylinder S."/>
            <person name="Jareborg N."/>
            <person name="Kallberg Y."/>
            <person name="Kronander E."/>
        </authorList>
    </citation>
    <scope>NUCLEOTIDE SEQUENCE [LARGE SCALE GENOMIC DNA]</scope>
</reference>
<dbReference type="GO" id="GO:0008270">
    <property type="term" value="F:zinc ion binding"/>
    <property type="evidence" value="ECO:0007669"/>
    <property type="project" value="UniProtKB-UniRule"/>
</dbReference>
<keyword evidence="9" id="KW-0539">Nucleus</keyword>
<dbReference type="SUPFAM" id="SSF57667">
    <property type="entry name" value="beta-beta-alpha zinc fingers"/>
    <property type="match status" value="6"/>
</dbReference>